<evidence type="ECO:0000313" key="5">
    <source>
        <dbReference type="Proteomes" id="UP000238164"/>
    </source>
</evidence>
<name>A0A2N9JEQ5_9ACTN</name>
<dbReference type="InterPro" id="IPR050921">
    <property type="entry name" value="T4SS_GSP_E_ATPase"/>
</dbReference>
<dbReference type="InterPro" id="IPR027417">
    <property type="entry name" value="P-loop_NTPase"/>
</dbReference>
<evidence type="ECO:0000259" key="3">
    <source>
        <dbReference type="Pfam" id="PF00437"/>
    </source>
</evidence>
<sequence length="526" mass="57417">MSAIEFPEEDHESPLELPVFGGSGVGQGRVRSAFRYGRGDADDIEPPVASLDKARQIRQRAEQVDPDQVDHAQPAAPANPMDWELVAQLRAEVSRRLSDRMGDAQWSVERREDEGRDLIGALLDERAAEALARRAEADSLAQQEALAKAVFDAVFGLGRLQPLVDDERAENILISGCDRVIVEHADGTLWPGDAVAETDKELEEFIAFLAERSPNPRSFTRSQPSLNLTLPDGSRLAAALDTARISVVIRRHRIRQVTLAELVEWGSITETMADFLQAAVRAGLSIVVAGGQGAGKTTFLRALCAAIDPSEVLGTFESEYELFLHEMPEQHHMVFPWEAREGSGERGANGRSAGSRTTAEQIRSSFRFRLDRQILGEILGPEVWSMVKLMESGPGSLSTTHAASAAKTMRKLVTCAMEAGPNMNEEAVAAKLADSIDLVVQLGCDIVKGPQGSAGRKVRYVSEVLQITPGERPRGYGMNQVFRRVPGQCGVAHTRPDDLMVDLIGAGFDLDRFEHERLANRPEAAS</sequence>
<organism evidence="4 5">
    <name type="scientific">Micropruina glycogenica</name>
    <dbReference type="NCBI Taxonomy" id="75385"/>
    <lineage>
        <taxon>Bacteria</taxon>
        <taxon>Bacillati</taxon>
        <taxon>Actinomycetota</taxon>
        <taxon>Actinomycetes</taxon>
        <taxon>Propionibacteriales</taxon>
        <taxon>Nocardioidaceae</taxon>
        <taxon>Micropruina</taxon>
    </lineage>
</organism>
<proteinExistence type="inferred from homology"/>
<dbReference type="PANTHER" id="PTHR30486:SF6">
    <property type="entry name" value="TYPE IV PILUS RETRACTATION ATPASE PILT"/>
    <property type="match status" value="1"/>
</dbReference>
<dbReference type="RefSeq" id="WP_105184991.1">
    <property type="nucleotide sequence ID" value="NZ_BAAAGO010000041.1"/>
</dbReference>
<dbReference type="OrthoDB" id="9810761at2"/>
<dbReference type="Gene3D" id="3.30.450.380">
    <property type="match status" value="1"/>
</dbReference>
<dbReference type="GO" id="GO:0016887">
    <property type="term" value="F:ATP hydrolysis activity"/>
    <property type="evidence" value="ECO:0007669"/>
    <property type="project" value="InterPro"/>
</dbReference>
<dbReference type="Gene3D" id="3.40.50.300">
    <property type="entry name" value="P-loop containing nucleotide triphosphate hydrolases"/>
    <property type="match status" value="1"/>
</dbReference>
<feature type="compositionally biased region" description="Acidic residues" evidence="2">
    <location>
        <begin position="1"/>
        <end position="11"/>
    </location>
</feature>
<dbReference type="InterPro" id="IPR001482">
    <property type="entry name" value="T2SS/T4SS_dom"/>
</dbReference>
<feature type="domain" description="Bacterial type II secretion system protein E" evidence="3">
    <location>
        <begin position="246"/>
        <end position="440"/>
    </location>
</feature>
<dbReference type="AlphaFoldDB" id="A0A2N9JEQ5"/>
<dbReference type="SUPFAM" id="SSF52540">
    <property type="entry name" value="P-loop containing nucleoside triphosphate hydrolases"/>
    <property type="match status" value="1"/>
</dbReference>
<dbReference type="CDD" id="cd01130">
    <property type="entry name" value="VirB11-like_ATPase"/>
    <property type="match status" value="1"/>
</dbReference>
<reference evidence="4 5" key="1">
    <citation type="submission" date="2018-02" db="EMBL/GenBank/DDBJ databases">
        <authorList>
            <person name="Cohen D.B."/>
            <person name="Kent A.D."/>
        </authorList>
    </citation>
    <scope>NUCLEOTIDE SEQUENCE [LARGE SCALE GENOMIC DNA]</scope>
    <source>
        <strain evidence="4">1</strain>
    </source>
</reference>
<dbReference type="PANTHER" id="PTHR30486">
    <property type="entry name" value="TWITCHING MOTILITY PROTEIN PILT"/>
    <property type="match status" value="1"/>
</dbReference>
<dbReference type="KEGG" id="mgg:MPLG2_0820"/>
<evidence type="ECO:0000313" key="4">
    <source>
        <dbReference type="EMBL" id="SPD85856.1"/>
    </source>
</evidence>
<protein>
    <submittedName>
        <fullName evidence="4">Pilus assembly protein, ATPase of CpaF family</fullName>
    </submittedName>
</protein>
<gene>
    <name evidence="4" type="ORF">MPLG2_0820</name>
</gene>
<dbReference type="Pfam" id="PF00437">
    <property type="entry name" value="T2SSE"/>
    <property type="match status" value="1"/>
</dbReference>
<keyword evidence="5" id="KW-1185">Reference proteome</keyword>
<dbReference type="EMBL" id="LT985188">
    <property type="protein sequence ID" value="SPD85856.1"/>
    <property type="molecule type" value="Genomic_DNA"/>
</dbReference>
<feature type="region of interest" description="Disordered" evidence="2">
    <location>
        <begin position="340"/>
        <end position="359"/>
    </location>
</feature>
<comment type="similarity">
    <text evidence="1">Belongs to the GSP E family.</text>
</comment>
<evidence type="ECO:0000256" key="2">
    <source>
        <dbReference type="SAM" id="MobiDB-lite"/>
    </source>
</evidence>
<dbReference type="Proteomes" id="UP000238164">
    <property type="component" value="Chromosome 1"/>
</dbReference>
<feature type="region of interest" description="Disordered" evidence="2">
    <location>
        <begin position="1"/>
        <end position="22"/>
    </location>
</feature>
<evidence type="ECO:0000256" key="1">
    <source>
        <dbReference type="ARBA" id="ARBA00006611"/>
    </source>
</evidence>
<accession>A0A2N9JEQ5</accession>